<keyword evidence="4" id="KW-1185">Reference proteome</keyword>
<evidence type="ECO:0000259" key="2">
    <source>
        <dbReference type="Pfam" id="PF09851"/>
    </source>
</evidence>
<dbReference type="AlphaFoldDB" id="A0A1K2HMG2"/>
<accession>A0A1K2HMG2</accession>
<protein>
    <submittedName>
        <fullName evidence="3">Short C-terminal domain-containing protein</fullName>
    </submittedName>
</protein>
<feature type="chain" id="PRO_5009678508" evidence="1">
    <location>
        <begin position="25"/>
        <end position="303"/>
    </location>
</feature>
<evidence type="ECO:0000256" key="1">
    <source>
        <dbReference type="SAM" id="SignalP"/>
    </source>
</evidence>
<dbReference type="OrthoDB" id="9129813at2"/>
<reference evidence="3 4" key="1">
    <citation type="submission" date="2016-11" db="EMBL/GenBank/DDBJ databases">
        <authorList>
            <person name="Jaros S."/>
            <person name="Januszkiewicz K."/>
            <person name="Wedrychowicz H."/>
        </authorList>
    </citation>
    <scope>NUCLEOTIDE SEQUENCE [LARGE SCALE GENOMIC DNA]</scope>
    <source>
        <strain evidence="3 4">DSM 18899</strain>
    </source>
</reference>
<dbReference type="InterPro" id="IPR018649">
    <property type="entry name" value="SHOCT"/>
</dbReference>
<dbReference type="RefSeq" id="WP_072429169.1">
    <property type="nucleotide sequence ID" value="NZ_FPKR01000010.1"/>
</dbReference>
<proteinExistence type="predicted"/>
<dbReference type="EMBL" id="FPKR01000010">
    <property type="protein sequence ID" value="SFZ77885.1"/>
    <property type="molecule type" value="Genomic_DNA"/>
</dbReference>
<sequence length="303" mass="32325">MQHAFSTRLASFAACLFLSSGALAIDTTKMWSESDDYVKLEAVNATNNHPVVFSPEQLSNLLSRIYKREDDKTPQPYFSANEVERLSRNLLPLFAKAQPGDDVQFVTSFRPGGLFFMARELNAGRLFVENGRLNLLAGMCGDAPDLAYYHATGNRRPINHGSRIKPVNGMGCTLLSGNGAEIVNNRPDWISIDISTALASEPPKTYQGGAAADSGTTFKPATLPAAAPAPLPSVAAPAPVAAPVAAPAAPVTQSAPSAPQAVLPAAPLSKAEERLMLLKRLKDNGLINDAEYEQKRAAIVKDL</sequence>
<feature type="domain" description="SHOCT" evidence="2">
    <location>
        <begin position="274"/>
        <end position="299"/>
    </location>
</feature>
<dbReference type="Pfam" id="PF09851">
    <property type="entry name" value="SHOCT"/>
    <property type="match status" value="1"/>
</dbReference>
<gene>
    <name evidence="3" type="ORF">SAMN02745887_02673</name>
</gene>
<evidence type="ECO:0000313" key="4">
    <source>
        <dbReference type="Proteomes" id="UP000186513"/>
    </source>
</evidence>
<name>A0A1K2HMG2_9NEIS</name>
<keyword evidence="1" id="KW-0732">Signal</keyword>
<organism evidence="3 4">
    <name type="scientific">Chitinimonas taiwanensis DSM 18899</name>
    <dbReference type="NCBI Taxonomy" id="1121279"/>
    <lineage>
        <taxon>Bacteria</taxon>
        <taxon>Pseudomonadati</taxon>
        <taxon>Pseudomonadota</taxon>
        <taxon>Betaproteobacteria</taxon>
        <taxon>Neisseriales</taxon>
        <taxon>Chitinibacteraceae</taxon>
        <taxon>Chitinimonas</taxon>
    </lineage>
</organism>
<dbReference type="STRING" id="1121279.SAMN02745887_02673"/>
<evidence type="ECO:0000313" key="3">
    <source>
        <dbReference type="EMBL" id="SFZ77885.1"/>
    </source>
</evidence>
<dbReference type="Proteomes" id="UP000186513">
    <property type="component" value="Unassembled WGS sequence"/>
</dbReference>
<feature type="signal peptide" evidence="1">
    <location>
        <begin position="1"/>
        <end position="24"/>
    </location>
</feature>